<name>D7A088_ANCN5</name>
<dbReference type="InterPro" id="IPR029510">
    <property type="entry name" value="Ald_DH_CS_GLU"/>
</dbReference>
<evidence type="ECO:0000313" key="8">
    <source>
        <dbReference type="Proteomes" id="UP000006633"/>
    </source>
</evidence>
<evidence type="ECO:0000259" key="6">
    <source>
        <dbReference type="Pfam" id="PF00171"/>
    </source>
</evidence>
<feature type="domain" description="Aldehyde dehydrogenase" evidence="6">
    <location>
        <begin position="44"/>
        <end position="508"/>
    </location>
</feature>
<comment type="similarity">
    <text evidence="1 5">Belongs to the aldehyde dehydrogenase family.</text>
</comment>
<dbReference type="GO" id="GO:0008802">
    <property type="term" value="F:betaine-aldehyde dehydrogenase (NAD+) activity"/>
    <property type="evidence" value="ECO:0007669"/>
    <property type="project" value="UniProtKB-EC"/>
</dbReference>
<dbReference type="STRING" id="639283.Snov_2051"/>
<dbReference type="Gene3D" id="3.40.605.10">
    <property type="entry name" value="Aldehyde Dehydrogenase, Chain A, domain 1"/>
    <property type="match status" value="1"/>
</dbReference>
<reference evidence="7 8" key="1">
    <citation type="journal article" date="2012" name="Stand. Genomic Sci.">
        <title>Complete genome sequence of the facultatively chemolithoautotrophic and methylotrophic alpha Proteobacterium Starkeya novella type strain (ATCC 8093(T)).</title>
        <authorList>
            <person name="Kappler U."/>
            <person name="Davenport K."/>
            <person name="Beatson S."/>
            <person name="Lucas S."/>
            <person name="Lapidus A."/>
            <person name="Copeland A."/>
            <person name="Berry K.W."/>
            <person name="Glavina Del Rio T."/>
            <person name="Hammon N."/>
            <person name="Dalin E."/>
            <person name="Tice H."/>
            <person name="Pitluck S."/>
            <person name="Richardson P."/>
            <person name="Bruce D."/>
            <person name="Goodwin L.A."/>
            <person name="Han C."/>
            <person name="Tapia R."/>
            <person name="Detter J.C."/>
            <person name="Chang Y.J."/>
            <person name="Jeffries C.D."/>
            <person name="Land M."/>
            <person name="Hauser L."/>
            <person name="Kyrpides N.C."/>
            <person name="Goker M."/>
            <person name="Ivanova N."/>
            <person name="Klenk H.P."/>
            <person name="Woyke T."/>
        </authorList>
    </citation>
    <scope>NUCLEOTIDE SEQUENCE [LARGE SCALE GENOMIC DNA]</scope>
    <source>
        <strain evidence="8">ATCC 8093 / DSM 506 / JCM 20403 / CCM 1077 / IAM 12100 / NBRC 12443 / NCIMB 10456</strain>
    </source>
</reference>
<dbReference type="InterPro" id="IPR016160">
    <property type="entry name" value="Ald_DH_CS_CYS"/>
</dbReference>
<dbReference type="eggNOG" id="COG1012">
    <property type="taxonomic scope" value="Bacteria"/>
</dbReference>
<evidence type="ECO:0000256" key="2">
    <source>
        <dbReference type="ARBA" id="ARBA00023002"/>
    </source>
</evidence>
<dbReference type="HOGENOM" id="CLU_005391_0_1_5"/>
<sequence>MAWLLRSQGIPFVSESSAMTINVNPIADIIAPLPKQLLIDGKFVPSLSGKTFKTFNPATGEVLAEVSEGGAADIDLAVAAARRAFTGPWSRFTPFQRQQCLLRFADLVEKHFDTLAHIDVLDMGAPITSMYARRQRALGLPRFYAGMCTVIAGGTLPNSMPGEVFTYTLKEPVGVVGAITPWNAPLTSTIWKIGPVLATGCTMVLKPAEDAPLTALRLGELLLEAGVPEGVVNIVPGFGHIAGDALARHMDVDKVAFTGSDVTGRKIIDASKGNLKRVTLELGGKSPDVIFADCDMDAAVAGAGMGVFANSGQICCAGTRLLVQRPIYEEFVARVSDYARSLKVGNGLDPATQIGPVVNAKQLDRVSGYMEIGLGEGVTAATGGKRLTEGALKDGYFFEPTVLSGVTNDMRIAREEIFGPVAAAIPFDTLEEAAAIANDTVFGLGGGVWTTNVSTAHRMAKAIRAGTVWINTYGGLDPVVPFGGYKTSGYGRESGVEHLDAYLETKSVVLKLG</sequence>
<dbReference type="Proteomes" id="UP000006633">
    <property type="component" value="Chromosome"/>
</dbReference>
<dbReference type="InterPro" id="IPR016162">
    <property type="entry name" value="Ald_DH_N"/>
</dbReference>
<dbReference type="EC" id="1.2.1.8" evidence="7"/>
<dbReference type="InterPro" id="IPR015590">
    <property type="entry name" value="Aldehyde_DH_dom"/>
</dbReference>
<protein>
    <submittedName>
        <fullName evidence="7">Betaine-aldehyde dehydrogenase</fullName>
        <ecNumber evidence="7">1.2.1.8</ecNumber>
    </submittedName>
</protein>
<dbReference type="AlphaFoldDB" id="D7A088"/>
<evidence type="ECO:0000256" key="4">
    <source>
        <dbReference type="PROSITE-ProRule" id="PRU10007"/>
    </source>
</evidence>
<dbReference type="PANTHER" id="PTHR11699">
    <property type="entry name" value="ALDEHYDE DEHYDROGENASE-RELATED"/>
    <property type="match status" value="1"/>
</dbReference>
<gene>
    <name evidence="7" type="ordered locus">Snov_2051</name>
</gene>
<dbReference type="PROSITE" id="PS00070">
    <property type="entry name" value="ALDEHYDE_DEHYDR_CYS"/>
    <property type="match status" value="1"/>
</dbReference>
<dbReference type="InterPro" id="IPR016161">
    <property type="entry name" value="Ald_DH/histidinol_DH"/>
</dbReference>
<dbReference type="KEGG" id="sno:Snov_2051"/>
<dbReference type="SUPFAM" id="SSF53720">
    <property type="entry name" value="ALDH-like"/>
    <property type="match status" value="1"/>
</dbReference>
<dbReference type="EMBL" id="CP002026">
    <property type="protein sequence ID" value="ADH89349.1"/>
    <property type="molecule type" value="Genomic_DNA"/>
</dbReference>
<keyword evidence="2 5" id="KW-0560">Oxidoreductase</keyword>
<keyword evidence="3" id="KW-0558">Oxidation</keyword>
<accession>D7A088</accession>
<evidence type="ECO:0000256" key="1">
    <source>
        <dbReference type="ARBA" id="ARBA00009986"/>
    </source>
</evidence>
<keyword evidence="8" id="KW-1185">Reference proteome</keyword>
<dbReference type="FunFam" id="3.40.605.10:FF:000007">
    <property type="entry name" value="NAD/NADP-dependent betaine aldehyde dehydrogenase"/>
    <property type="match status" value="1"/>
</dbReference>
<evidence type="ECO:0000313" key="7">
    <source>
        <dbReference type="EMBL" id="ADH89349.1"/>
    </source>
</evidence>
<evidence type="ECO:0000256" key="5">
    <source>
        <dbReference type="RuleBase" id="RU003345"/>
    </source>
</evidence>
<feature type="active site" evidence="4">
    <location>
        <position position="281"/>
    </location>
</feature>
<dbReference type="Pfam" id="PF00171">
    <property type="entry name" value="Aldedh"/>
    <property type="match status" value="1"/>
</dbReference>
<organism evidence="7 8">
    <name type="scientific">Ancylobacter novellus (strain ATCC 8093 / DSM 506 / JCM 20403 / CCM 1077 / IAM 12100 / NBRC 12443 / NCIMB 10456)</name>
    <name type="common">Starkeya novella</name>
    <dbReference type="NCBI Taxonomy" id="639283"/>
    <lineage>
        <taxon>Bacteria</taxon>
        <taxon>Pseudomonadati</taxon>
        <taxon>Pseudomonadota</taxon>
        <taxon>Alphaproteobacteria</taxon>
        <taxon>Hyphomicrobiales</taxon>
        <taxon>Xanthobacteraceae</taxon>
        <taxon>Ancylobacter</taxon>
    </lineage>
</organism>
<proteinExistence type="inferred from homology"/>
<dbReference type="InterPro" id="IPR016163">
    <property type="entry name" value="Ald_DH_C"/>
</dbReference>
<evidence type="ECO:0000256" key="3">
    <source>
        <dbReference type="ARBA" id="ARBA00023097"/>
    </source>
</evidence>
<dbReference type="PROSITE" id="PS00687">
    <property type="entry name" value="ALDEHYDE_DEHYDR_GLU"/>
    <property type="match status" value="1"/>
</dbReference>
<dbReference type="FunFam" id="3.40.309.10:FF:000012">
    <property type="entry name" value="Betaine aldehyde dehydrogenase"/>
    <property type="match status" value="1"/>
</dbReference>
<dbReference type="Gene3D" id="3.40.309.10">
    <property type="entry name" value="Aldehyde Dehydrogenase, Chain A, domain 2"/>
    <property type="match status" value="1"/>
</dbReference>